<dbReference type="OrthoDB" id="6120755at2"/>
<evidence type="ECO:0000313" key="2">
    <source>
        <dbReference type="Proteomes" id="UP000199470"/>
    </source>
</evidence>
<dbReference type="EMBL" id="FOTW01000005">
    <property type="protein sequence ID" value="SFL56076.1"/>
    <property type="molecule type" value="Genomic_DNA"/>
</dbReference>
<dbReference type="Proteomes" id="UP000199470">
    <property type="component" value="Unassembled WGS sequence"/>
</dbReference>
<dbReference type="STRING" id="758825.SAMN02982985_00682"/>
<accession>A0A1I4IQQ2</accession>
<keyword evidence="2" id="KW-1185">Reference proteome</keyword>
<organism evidence="1 2">
    <name type="scientific">Rugamonas rubra</name>
    <dbReference type="NCBI Taxonomy" id="758825"/>
    <lineage>
        <taxon>Bacteria</taxon>
        <taxon>Pseudomonadati</taxon>
        <taxon>Pseudomonadota</taxon>
        <taxon>Betaproteobacteria</taxon>
        <taxon>Burkholderiales</taxon>
        <taxon>Oxalobacteraceae</taxon>
        <taxon>Telluria group</taxon>
        <taxon>Rugamonas</taxon>
    </lineage>
</organism>
<evidence type="ECO:0008006" key="3">
    <source>
        <dbReference type="Google" id="ProtNLM"/>
    </source>
</evidence>
<dbReference type="RefSeq" id="WP_093383693.1">
    <property type="nucleotide sequence ID" value="NZ_FOTW01000005.1"/>
</dbReference>
<gene>
    <name evidence="1" type="ORF">SAMN02982985_00682</name>
</gene>
<sequence>MSVAPPFPIRKECPPGACVCGREALLAPVAGAEAAPADLRVLRLTREEERKLLDHIGALASYAELLTLEQRLRAQLGVELRITPSARGVRTVRGLAIELLERPGLCRKTREAVPAALRRRLDQQPEIVYALLNARDLLGD</sequence>
<dbReference type="AlphaFoldDB" id="A0A1I4IQQ2"/>
<evidence type="ECO:0000313" key="1">
    <source>
        <dbReference type="EMBL" id="SFL56076.1"/>
    </source>
</evidence>
<protein>
    <recommendedName>
        <fullName evidence="3">Ribosomal protein S3AE</fullName>
    </recommendedName>
</protein>
<proteinExistence type="predicted"/>
<name>A0A1I4IQQ2_9BURK</name>
<reference evidence="1 2" key="1">
    <citation type="submission" date="2016-10" db="EMBL/GenBank/DDBJ databases">
        <authorList>
            <person name="de Groot N.N."/>
        </authorList>
    </citation>
    <scope>NUCLEOTIDE SEQUENCE [LARGE SCALE GENOMIC DNA]</scope>
    <source>
        <strain evidence="1 2">ATCC 43154</strain>
    </source>
</reference>